<name>A0ABP7FT45_9FLAO</name>
<reference evidence="2" key="1">
    <citation type="journal article" date="2019" name="Int. J. Syst. Evol. Microbiol.">
        <title>The Global Catalogue of Microorganisms (GCM) 10K type strain sequencing project: providing services to taxonomists for standard genome sequencing and annotation.</title>
        <authorList>
            <consortium name="The Broad Institute Genomics Platform"/>
            <consortium name="The Broad Institute Genome Sequencing Center for Infectious Disease"/>
            <person name="Wu L."/>
            <person name="Ma J."/>
        </authorList>
    </citation>
    <scope>NUCLEOTIDE SEQUENCE [LARGE SCALE GENOMIC DNA]</scope>
    <source>
        <strain evidence="2">JCM 17336</strain>
    </source>
</reference>
<dbReference type="EMBL" id="BAABDT010000006">
    <property type="protein sequence ID" value="GAA3747136.1"/>
    <property type="molecule type" value="Genomic_DNA"/>
</dbReference>
<evidence type="ECO:0000313" key="1">
    <source>
        <dbReference type="EMBL" id="GAA3747136.1"/>
    </source>
</evidence>
<protein>
    <submittedName>
        <fullName evidence="1">Uncharacterized protein</fullName>
    </submittedName>
</protein>
<evidence type="ECO:0000313" key="2">
    <source>
        <dbReference type="Proteomes" id="UP001501367"/>
    </source>
</evidence>
<comment type="caution">
    <text evidence="1">The sequence shown here is derived from an EMBL/GenBank/DDBJ whole genome shotgun (WGS) entry which is preliminary data.</text>
</comment>
<organism evidence="1 2">
    <name type="scientific">Flavobacterium ginsengisoli</name>
    <dbReference type="NCBI Taxonomy" id="871694"/>
    <lineage>
        <taxon>Bacteria</taxon>
        <taxon>Pseudomonadati</taxon>
        <taxon>Bacteroidota</taxon>
        <taxon>Flavobacteriia</taxon>
        <taxon>Flavobacteriales</taxon>
        <taxon>Flavobacteriaceae</taxon>
        <taxon>Flavobacterium</taxon>
    </lineage>
</organism>
<keyword evidence="2" id="KW-1185">Reference proteome</keyword>
<proteinExistence type="predicted"/>
<dbReference type="Proteomes" id="UP001501367">
    <property type="component" value="Unassembled WGS sequence"/>
</dbReference>
<sequence>MNFCIDSKSIVFDLKNSESFLTAIPIAIGSEGMRKVRKGFLADSADLEDSFSKIFHYETNLCHNKNSNSLDLLKKTRQ</sequence>
<gene>
    <name evidence="1" type="ORF">GCM10022422_34590</name>
</gene>
<accession>A0ABP7FT45</accession>